<proteinExistence type="predicted"/>
<keyword evidence="3" id="KW-1185">Reference proteome</keyword>
<dbReference type="Proteomes" id="UP001164746">
    <property type="component" value="Chromosome 17"/>
</dbReference>
<sequence length="306" mass="33932">MEPLDKPRNPRSPNSLERDIESKPALSDSRADGRKSRNHIPLEDFQGFAPELRRPNEKMLKQISKSDYVIGCGDRFGTLLILIDEEVENRETIEKKLIAELKVFEFENGDVEFKYVSKGLRYFLKSGETIFANNDESYGTLAGFAIQDKDGTNGQGNVFALFSRHVAVCCSNSKLRVQDEVVGEVLQSNDGCIDIAAAKIYSHLVEACGNKFVTEENKEKTSVTFDPYAKGTSLPGTLVHLIGAASEEIGLGKIAVTKFYSEQEQGMNTFLLENRMSNKHVFCEPGDSGAMILSYLPDDDKLLAIG</sequence>
<dbReference type="EMBL" id="CP111028">
    <property type="protein sequence ID" value="WAR31972.1"/>
    <property type="molecule type" value="Genomic_DNA"/>
</dbReference>
<name>A0ABY7GC45_MYAAR</name>
<evidence type="ECO:0000256" key="1">
    <source>
        <dbReference type="SAM" id="MobiDB-lite"/>
    </source>
</evidence>
<gene>
    <name evidence="2" type="ORF">MAR_034514</name>
</gene>
<organism evidence="2 3">
    <name type="scientific">Mya arenaria</name>
    <name type="common">Soft-shell clam</name>
    <dbReference type="NCBI Taxonomy" id="6604"/>
    <lineage>
        <taxon>Eukaryota</taxon>
        <taxon>Metazoa</taxon>
        <taxon>Spiralia</taxon>
        <taxon>Lophotrochozoa</taxon>
        <taxon>Mollusca</taxon>
        <taxon>Bivalvia</taxon>
        <taxon>Autobranchia</taxon>
        <taxon>Heteroconchia</taxon>
        <taxon>Euheterodonta</taxon>
        <taxon>Imparidentia</taxon>
        <taxon>Neoheterodontei</taxon>
        <taxon>Myida</taxon>
        <taxon>Myoidea</taxon>
        <taxon>Myidae</taxon>
        <taxon>Mya</taxon>
    </lineage>
</organism>
<feature type="non-terminal residue" evidence="2">
    <location>
        <position position="306"/>
    </location>
</feature>
<evidence type="ECO:0000313" key="3">
    <source>
        <dbReference type="Proteomes" id="UP001164746"/>
    </source>
</evidence>
<protein>
    <submittedName>
        <fullName evidence="2">Uncharacterized protein</fullName>
    </submittedName>
</protein>
<reference evidence="2" key="1">
    <citation type="submission" date="2022-11" db="EMBL/GenBank/DDBJ databases">
        <title>Centuries of genome instability and evolution in soft-shell clam transmissible cancer (bioRxiv).</title>
        <authorList>
            <person name="Hart S.F.M."/>
            <person name="Yonemitsu M.A."/>
            <person name="Giersch R.M."/>
            <person name="Beal B.F."/>
            <person name="Arriagada G."/>
            <person name="Davis B.W."/>
            <person name="Ostrander E.A."/>
            <person name="Goff S.P."/>
            <person name="Metzger M.J."/>
        </authorList>
    </citation>
    <scope>NUCLEOTIDE SEQUENCE</scope>
    <source>
        <strain evidence="2">MELC-2E11</strain>
        <tissue evidence="2">Siphon/mantle</tissue>
    </source>
</reference>
<accession>A0ABY7GC45</accession>
<evidence type="ECO:0000313" key="2">
    <source>
        <dbReference type="EMBL" id="WAR31972.1"/>
    </source>
</evidence>
<feature type="region of interest" description="Disordered" evidence="1">
    <location>
        <begin position="1"/>
        <end position="37"/>
    </location>
</feature>